<dbReference type="AlphaFoldDB" id="A0A9X1F725"/>
<dbReference type="Proteomes" id="UP001138894">
    <property type="component" value="Unassembled WGS sequence"/>
</dbReference>
<dbReference type="PANTHER" id="PTHR12526">
    <property type="entry name" value="GLYCOSYLTRANSFERASE"/>
    <property type="match status" value="1"/>
</dbReference>
<dbReference type="InterPro" id="IPR001296">
    <property type="entry name" value="Glyco_trans_1"/>
</dbReference>
<gene>
    <name evidence="2" type="ORF">KCG49_05035</name>
</gene>
<comment type="caution">
    <text evidence="2">The sequence shown here is derived from an EMBL/GenBank/DDBJ whole genome shotgun (WGS) entry which is preliminary data.</text>
</comment>
<reference evidence="2" key="1">
    <citation type="submission" date="2021-04" db="EMBL/GenBank/DDBJ databases">
        <authorList>
            <person name="Pira H."/>
            <person name="Risdian C."/>
            <person name="Wink J."/>
        </authorList>
    </citation>
    <scope>NUCLEOTIDE SEQUENCE</scope>
    <source>
        <strain evidence="2">WHY3</strain>
    </source>
</reference>
<sequence length="372" mass="42807">MRLTIFTSVEHVFRDNKFYGYGPYIREMNIWIKYVDEVVIVAPKSKNGEILPMDLHYEHPKLQFVEIPSFNLTTFPNVLKTLVVSPLILYRMIKVLRKVDQVHLRCPSNTGLLGCVAQIFFPKLKKSTKFAGNWDPNSNQPLSYRLQKKLLANTTLTKNIKVLVYGEWPNQTKNIVPFISATYYEHEIEKTEERDYTGVLNFVFVGSIVVGKRPILTIKIIEELNRRRIPSQLELFGEGTMFEETKAYIDENNLKDVIFLRGNQDKETVKQSLKKAHFNILPSKSEGWPKAVAEGMFFGAIPIATRISCLDWMLDYGNRGILIEPNVKVAADSISQVLKDADLHNMATKAVQWSQQYTLDTLEEAIRKTIEE</sequence>
<dbReference type="Pfam" id="PF00534">
    <property type="entry name" value="Glycos_transf_1"/>
    <property type="match status" value="1"/>
</dbReference>
<feature type="domain" description="Glycosyl transferase family 1" evidence="1">
    <location>
        <begin position="199"/>
        <end position="350"/>
    </location>
</feature>
<accession>A0A9X1F725</accession>
<organism evidence="2 3">
    <name type="scientific">Winogradskyella luteola</name>
    <dbReference type="NCBI Taxonomy" id="2828330"/>
    <lineage>
        <taxon>Bacteria</taxon>
        <taxon>Pseudomonadati</taxon>
        <taxon>Bacteroidota</taxon>
        <taxon>Flavobacteriia</taxon>
        <taxon>Flavobacteriales</taxon>
        <taxon>Flavobacteriaceae</taxon>
        <taxon>Winogradskyella</taxon>
    </lineage>
</organism>
<evidence type="ECO:0000313" key="2">
    <source>
        <dbReference type="EMBL" id="MBV7268560.1"/>
    </source>
</evidence>
<dbReference type="GO" id="GO:0016757">
    <property type="term" value="F:glycosyltransferase activity"/>
    <property type="evidence" value="ECO:0007669"/>
    <property type="project" value="InterPro"/>
</dbReference>
<dbReference type="CDD" id="cd03801">
    <property type="entry name" value="GT4_PimA-like"/>
    <property type="match status" value="1"/>
</dbReference>
<dbReference type="EMBL" id="JAGSPD010000003">
    <property type="protein sequence ID" value="MBV7268560.1"/>
    <property type="molecule type" value="Genomic_DNA"/>
</dbReference>
<keyword evidence="3" id="KW-1185">Reference proteome</keyword>
<evidence type="ECO:0000259" key="1">
    <source>
        <dbReference type="Pfam" id="PF00534"/>
    </source>
</evidence>
<name>A0A9X1F725_9FLAO</name>
<protein>
    <submittedName>
        <fullName evidence="2">Glycosyltransferase family 4 protein</fullName>
    </submittedName>
</protein>
<dbReference type="RefSeq" id="WP_218545106.1">
    <property type="nucleotide sequence ID" value="NZ_JAGSPD010000003.1"/>
</dbReference>
<evidence type="ECO:0000313" key="3">
    <source>
        <dbReference type="Proteomes" id="UP001138894"/>
    </source>
</evidence>
<proteinExistence type="predicted"/>